<gene>
    <name evidence="3" type="ORF">METZ01_LOCUS484498</name>
</gene>
<accession>A0A383CHN6</accession>
<name>A0A383CHN6_9ZZZZ</name>
<proteinExistence type="predicted"/>
<dbReference type="InterPro" id="IPR022711">
    <property type="entry name" value="RNase_Y_N"/>
</dbReference>
<evidence type="ECO:0000313" key="3">
    <source>
        <dbReference type="EMBL" id="SVE31644.1"/>
    </source>
</evidence>
<protein>
    <recommendedName>
        <fullName evidence="2">Ribonuclease Y N-terminal domain-containing protein</fullName>
    </recommendedName>
</protein>
<evidence type="ECO:0000259" key="2">
    <source>
        <dbReference type="Pfam" id="PF12072"/>
    </source>
</evidence>
<feature type="region of interest" description="Disordered" evidence="1">
    <location>
        <begin position="1"/>
        <end position="20"/>
    </location>
</feature>
<reference evidence="3" key="1">
    <citation type="submission" date="2018-05" db="EMBL/GenBank/DDBJ databases">
        <authorList>
            <person name="Lanie J.A."/>
            <person name="Ng W.-L."/>
            <person name="Kazmierczak K.M."/>
            <person name="Andrzejewski T.M."/>
            <person name="Davidsen T.M."/>
            <person name="Wayne K.J."/>
            <person name="Tettelin H."/>
            <person name="Glass J.I."/>
            <person name="Rusch D."/>
            <person name="Podicherti R."/>
            <person name="Tsui H.-C.T."/>
            <person name="Winkler M.E."/>
        </authorList>
    </citation>
    <scope>NUCLEOTIDE SEQUENCE</scope>
</reference>
<dbReference type="EMBL" id="UINC01208879">
    <property type="protein sequence ID" value="SVE31644.1"/>
    <property type="molecule type" value="Genomic_DNA"/>
</dbReference>
<dbReference type="AlphaFoldDB" id="A0A383CHN6"/>
<evidence type="ECO:0000256" key="1">
    <source>
        <dbReference type="SAM" id="MobiDB-lite"/>
    </source>
</evidence>
<dbReference type="Pfam" id="PF12072">
    <property type="entry name" value="RNase_Y_N"/>
    <property type="match status" value="1"/>
</dbReference>
<organism evidence="3">
    <name type="scientific">marine metagenome</name>
    <dbReference type="NCBI Taxonomy" id="408172"/>
    <lineage>
        <taxon>unclassified sequences</taxon>
        <taxon>metagenomes</taxon>
        <taxon>ecological metagenomes</taxon>
    </lineage>
</organism>
<sequence>MERRIGQREQSVKSKEGELEGEIGEYRQKLELAGGLSMEEAREQMLEELSIEVRGRAAAMIRAERAKAKEESEREAKKIIAQAIQRCAVEETMHVTT</sequence>
<feature type="domain" description="Ribonuclease Y N-terminal" evidence="2">
    <location>
        <begin position="2"/>
        <end position="90"/>
    </location>
</feature>